<comment type="caution">
    <text evidence="3">The sequence shown here is derived from an EMBL/GenBank/DDBJ whole genome shotgun (WGS) entry which is preliminary data.</text>
</comment>
<evidence type="ECO:0000256" key="2">
    <source>
        <dbReference type="ARBA" id="ARBA00023002"/>
    </source>
</evidence>
<reference evidence="3 4" key="1">
    <citation type="submission" date="2024-07" db="EMBL/GenBank/DDBJ databases">
        <title>Section-level genome sequencing and comparative genomics of Aspergillus sections Usti and Cavernicolus.</title>
        <authorList>
            <consortium name="Lawrence Berkeley National Laboratory"/>
            <person name="Nybo J.L."/>
            <person name="Vesth T.C."/>
            <person name="Theobald S."/>
            <person name="Frisvad J.C."/>
            <person name="Larsen T.O."/>
            <person name="Kjaerboelling I."/>
            <person name="Rothschild-Mancinelli K."/>
            <person name="Lyhne E.K."/>
            <person name="Kogle M.E."/>
            <person name="Barry K."/>
            <person name="Clum A."/>
            <person name="Na H."/>
            <person name="Ledsgaard L."/>
            <person name="Lin J."/>
            <person name="Lipzen A."/>
            <person name="Kuo A."/>
            <person name="Riley R."/>
            <person name="Mondo S."/>
            <person name="Labutti K."/>
            <person name="Haridas S."/>
            <person name="Pangalinan J."/>
            <person name="Salamov A.A."/>
            <person name="Simmons B.A."/>
            <person name="Magnuson J.K."/>
            <person name="Chen J."/>
            <person name="Drula E."/>
            <person name="Henrissat B."/>
            <person name="Wiebenga A."/>
            <person name="Lubbers R.J."/>
            <person name="Gomes A.C."/>
            <person name="Macurrencykelacurrency M.R."/>
            <person name="Stajich J."/>
            <person name="Grigoriev I.V."/>
            <person name="Mortensen U.H."/>
            <person name="De Vries R.P."/>
            <person name="Baker S.E."/>
            <person name="Andersen M.R."/>
        </authorList>
    </citation>
    <scope>NUCLEOTIDE SEQUENCE [LARGE SCALE GENOMIC DNA]</scope>
    <source>
        <strain evidence="3 4">CBS 449.75</strain>
    </source>
</reference>
<sequence>MAELYITEDMLEGIKGKVVLITGGTSGIGLATAQLCLQHGAQFDVSDWTSLRAFFDEAISSAGRIDHVFANAGIGPTIDFQNDVLDALGALVPPDLRALNVNLVGAIYTLRLAMYYFRRFAQLQPQPGTRSIVFTASAASYANNRAADYTTSKHGVLGILRGLVAHLDPAVMRMNAVAPSWTVTSIVSAALVEQMASTFQSPEAVARSVLLLFADQTRHNEVIYSYTGRFREINLGEGGILASARRTMQNPVDEDEVSKALFEMGGR</sequence>
<proteinExistence type="inferred from homology"/>
<dbReference type="PANTHER" id="PTHR43180:SF11">
    <property type="entry name" value="NAD(P)-BINDING PROTEIN"/>
    <property type="match status" value="1"/>
</dbReference>
<protein>
    <submittedName>
        <fullName evidence="3">Uncharacterized protein</fullName>
    </submittedName>
</protein>
<dbReference type="InterPro" id="IPR036291">
    <property type="entry name" value="NAD(P)-bd_dom_sf"/>
</dbReference>
<comment type="similarity">
    <text evidence="1">Belongs to the short-chain dehydrogenases/reductases (SDR) family.</text>
</comment>
<organism evidence="3 4">
    <name type="scientific">Aspergillus lucknowensis</name>
    <dbReference type="NCBI Taxonomy" id="176173"/>
    <lineage>
        <taxon>Eukaryota</taxon>
        <taxon>Fungi</taxon>
        <taxon>Dikarya</taxon>
        <taxon>Ascomycota</taxon>
        <taxon>Pezizomycotina</taxon>
        <taxon>Eurotiomycetes</taxon>
        <taxon>Eurotiomycetidae</taxon>
        <taxon>Eurotiales</taxon>
        <taxon>Aspergillaceae</taxon>
        <taxon>Aspergillus</taxon>
        <taxon>Aspergillus subgen. Nidulantes</taxon>
    </lineage>
</organism>
<dbReference type="GeneID" id="98147606"/>
<keyword evidence="2" id="KW-0560">Oxidoreductase</keyword>
<evidence type="ECO:0000313" key="4">
    <source>
        <dbReference type="Proteomes" id="UP001610432"/>
    </source>
</evidence>
<dbReference type="Pfam" id="PF13561">
    <property type="entry name" value="adh_short_C2"/>
    <property type="match status" value="1"/>
</dbReference>
<dbReference type="PRINTS" id="PR00081">
    <property type="entry name" value="GDHRDH"/>
</dbReference>
<keyword evidence="4" id="KW-1185">Reference proteome</keyword>
<dbReference type="EMBL" id="JBFXLQ010000010">
    <property type="protein sequence ID" value="KAL2869244.1"/>
    <property type="molecule type" value="Genomic_DNA"/>
</dbReference>
<dbReference type="PANTHER" id="PTHR43180">
    <property type="entry name" value="3-OXOACYL-(ACYL-CARRIER-PROTEIN) REDUCTASE (AFU_ORTHOLOGUE AFUA_6G11210)"/>
    <property type="match status" value="1"/>
</dbReference>
<dbReference type="SUPFAM" id="SSF51735">
    <property type="entry name" value="NAD(P)-binding Rossmann-fold domains"/>
    <property type="match status" value="1"/>
</dbReference>
<dbReference type="Proteomes" id="UP001610432">
    <property type="component" value="Unassembled WGS sequence"/>
</dbReference>
<evidence type="ECO:0000313" key="3">
    <source>
        <dbReference type="EMBL" id="KAL2869244.1"/>
    </source>
</evidence>
<gene>
    <name evidence="3" type="ORF">BJX67DRAFT_379274</name>
</gene>
<name>A0ABR4LXL6_9EURO</name>
<accession>A0ABR4LXL6</accession>
<dbReference type="InterPro" id="IPR002347">
    <property type="entry name" value="SDR_fam"/>
</dbReference>
<dbReference type="RefSeq" id="XP_070888223.1">
    <property type="nucleotide sequence ID" value="XM_071032534.1"/>
</dbReference>
<dbReference type="Gene3D" id="3.40.50.720">
    <property type="entry name" value="NAD(P)-binding Rossmann-like Domain"/>
    <property type="match status" value="2"/>
</dbReference>
<evidence type="ECO:0000256" key="1">
    <source>
        <dbReference type="ARBA" id="ARBA00006484"/>
    </source>
</evidence>